<organism evidence="4 5">
    <name type="scientific">Ignicoccus islandicus DSM 13165</name>
    <dbReference type="NCBI Taxonomy" id="940295"/>
    <lineage>
        <taxon>Archaea</taxon>
        <taxon>Thermoproteota</taxon>
        <taxon>Thermoprotei</taxon>
        <taxon>Desulfurococcales</taxon>
        <taxon>Desulfurococcaceae</taxon>
        <taxon>Ignicoccus</taxon>
    </lineage>
</organism>
<dbReference type="GeneID" id="30680793"/>
<dbReference type="NCBIfam" id="NF010328">
    <property type="entry name" value="PRK13763.1-3"/>
    <property type="match status" value="1"/>
</dbReference>
<evidence type="ECO:0000256" key="1">
    <source>
        <dbReference type="ARBA" id="ARBA00022884"/>
    </source>
</evidence>
<dbReference type="SMART" id="SM00322">
    <property type="entry name" value="KH"/>
    <property type="match status" value="2"/>
</dbReference>
<sequence length="188" mass="21540">MTVGTKFYLLIPPEKASKFLKDRSEINEIERLTRTKISIEEGGRVVIEPTEETTPIEIMKARDVISALSLGFELEDALSLLSDEMVMEVVDVRDYMLDHKNEKELRRILGRIIGKKGKAKRNLEKISGTKISISEGKVAIIGDYESVEAVKEAVMSLMEGLMHGTVYHKLEMKMRSIKSRHRLEYWKE</sequence>
<feature type="domain" description="K Homology" evidence="3">
    <location>
        <begin position="84"/>
        <end position="159"/>
    </location>
</feature>
<feature type="domain" description="K Homology" evidence="3">
    <location>
        <begin position="3"/>
        <end position="70"/>
    </location>
</feature>
<dbReference type="NCBIfam" id="TIGR03665">
    <property type="entry name" value="arCOG04150"/>
    <property type="match status" value="1"/>
</dbReference>
<reference evidence="4 5" key="1">
    <citation type="submission" date="2013-11" db="EMBL/GenBank/DDBJ databases">
        <title>Comparative genomics of Ignicoccus.</title>
        <authorList>
            <person name="Podar M."/>
        </authorList>
    </citation>
    <scope>NUCLEOTIDE SEQUENCE [LARGE SCALE GENOMIC DNA]</scope>
    <source>
        <strain evidence="4 5">DSM 13165</strain>
    </source>
</reference>
<protein>
    <submittedName>
        <fullName evidence="4">RNA-processing protein</fullName>
    </submittedName>
</protein>
<dbReference type="InterPro" id="IPR036612">
    <property type="entry name" value="KH_dom_type_1_sf"/>
</dbReference>
<dbReference type="STRING" id="940295.EYM_07105"/>
<dbReference type="PANTHER" id="PTHR12826">
    <property type="entry name" value="RIBONUCLEASE Y"/>
    <property type="match status" value="1"/>
</dbReference>
<accession>A0A0U3F7I8</accession>
<evidence type="ECO:0000313" key="4">
    <source>
        <dbReference type="EMBL" id="ALU12008.1"/>
    </source>
</evidence>
<keyword evidence="1 2" id="KW-0694">RNA-binding</keyword>
<evidence type="ECO:0000256" key="2">
    <source>
        <dbReference type="PROSITE-ProRule" id="PRU00117"/>
    </source>
</evidence>
<dbReference type="Pfam" id="PF22891">
    <property type="entry name" value="KH_PNO1_2nd"/>
    <property type="match status" value="1"/>
</dbReference>
<keyword evidence="5" id="KW-1185">Reference proteome</keyword>
<dbReference type="Proteomes" id="UP000060778">
    <property type="component" value="Chromosome"/>
</dbReference>
<name>A0A0U3F7I8_9CREN</name>
<dbReference type="KEGG" id="iis:EYM_07105"/>
<evidence type="ECO:0000259" key="3">
    <source>
        <dbReference type="SMART" id="SM00322"/>
    </source>
</evidence>
<dbReference type="GO" id="GO:0003723">
    <property type="term" value="F:RNA binding"/>
    <property type="evidence" value="ECO:0007669"/>
    <property type="project" value="UniProtKB-UniRule"/>
</dbReference>
<dbReference type="InterPro" id="IPR019964">
    <property type="entry name" value="KH_domain_protein_archaea"/>
</dbReference>
<gene>
    <name evidence="4" type="ORF">EYM_07105</name>
</gene>
<dbReference type="InterPro" id="IPR055211">
    <property type="entry name" value="KH_PNO1_2nd"/>
</dbReference>
<dbReference type="Gene3D" id="3.30.1370.10">
    <property type="entry name" value="K Homology domain, type 1"/>
    <property type="match status" value="2"/>
</dbReference>
<dbReference type="EMBL" id="CP006867">
    <property type="protein sequence ID" value="ALU12008.1"/>
    <property type="molecule type" value="Genomic_DNA"/>
</dbReference>
<dbReference type="OrthoDB" id="7870at2157"/>
<dbReference type="PANTHER" id="PTHR12826:SF13">
    <property type="entry name" value="RNA-BINDING PROTEIN PNO1"/>
    <property type="match status" value="1"/>
</dbReference>
<dbReference type="RefSeq" id="WP_075050376.1">
    <property type="nucleotide sequence ID" value="NZ_CP006867.1"/>
</dbReference>
<dbReference type="InterPro" id="IPR004087">
    <property type="entry name" value="KH_dom"/>
</dbReference>
<dbReference type="PROSITE" id="PS50084">
    <property type="entry name" value="KH_TYPE_1"/>
    <property type="match status" value="1"/>
</dbReference>
<evidence type="ECO:0000313" key="5">
    <source>
        <dbReference type="Proteomes" id="UP000060778"/>
    </source>
</evidence>
<dbReference type="SUPFAM" id="SSF54791">
    <property type="entry name" value="Eukaryotic type KH-domain (KH-domain type I)"/>
    <property type="match status" value="1"/>
</dbReference>
<proteinExistence type="predicted"/>
<dbReference type="AlphaFoldDB" id="A0A0U3F7I8"/>